<reference evidence="1 2" key="1">
    <citation type="submission" date="2016-11" db="EMBL/GenBank/DDBJ databases">
        <authorList>
            <person name="Jaros S."/>
            <person name="Januszkiewicz K."/>
            <person name="Wedrychowicz H."/>
        </authorList>
    </citation>
    <scope>NUCLEOTIDE SEQUENCE [LARGE SCALE GENOMIC DNA]</scope>
    <source>
        <strain evidence="1 2">GAS86</strain>
    </source>
</reference>
<sequence length="52" mass="5721">MAAQWSDLQLQATDAELFQRDAEKAGMLRAEAVGIEKQLKAAGYDLRSLVVL</sequence>
<proteinExistence type="predicted"/>
<evidence type="ECO:0000313" key="2">
    <source>
        <dbReference type="Proteomes" id="UP000184693"/>
    </source>
</evidence>
<accession>A0A1N6JXG2</accession>
<gene>
    <name evidence="1" type="ORF">SAMN05444168_5305</name>
</gene>
<dbReference type="RefSeq" id="WP_167379435.1">
    <property type="nucleotide sequence ID" value="NZ_FSRM01000002.1"/>
</dbReference>
<evidence type="ECO:0000313" key="1">
    <source>
        <dbReference type="EMBL" id="SIO48817.1"/>
    </source>
</evidence>
<protein>
    <submittedName>
        <fullName evidence="1">Uncharacterized protein</fullName>
    </submittedName>
</protein>
<name>A0A1N6JXG2_9BURK</name>
<dbReference type="Proteomes" id="UP000184693">
    <property type="component" value="Unassembled WGS sequence"/>
</dbReference>
<dbReference type="AlphaFoldDB" id="A0A1N6JXG2"/>
<dbReference type="EMBL" id="FSRM01000002">
    <property type="protein sequence ID" value="SIO48817.1"/>
    <property type="molecule type" value="Genomic_DNA"/>
</dbReference>
<organism evidence="1 2">
    <name type="scientific">Paraburkholderia phenazinium</name>
    <dbReference type="NCBI Taxonomy" id="60549"/>
    <lineage>
        <taxon>Bacteria</taxon>
        <taxon>Pseudomonadati</taxon>
        <taxon>Pseudomonadota</taxon>
        <taxon>Betaproteobacteria</taxon>
        <taxon>Burkholderiales</taxon>
        <taxon>Burkholderiaceae</taxon>
        <taxon>Paraburkholderia</taxon>
    </lineage>
</organism>